<evidence type="ECO:0000313" key="2">
    <source>
        <dbReference type="EMBL" id="OGL66488.1"/>
    </source>
</evidence>
<dbReference type="EMBL" id="MGDT01000007">
    <property type="protein sequence ID" value="OGL66488.1"/>
    <property type="molecule type" value="Genomic_DNA"/>
</dbReference>
<name>A0A1F7TLJ4_9BACT</name>
<keyword evidence="1" id="KW-0732">Signal</keyword>
<organism evidence="2 3">
    <name type="scientific">Candidatus Uhrbacteria bacterium RIFCSPHIGHO2_01_FULL_63_20</name>
    <dbReference type="NCBI Taxonomy" id="1802385"/>
    <lineage>
        <taxon>Bacteria</taxon>
        <taxon>Candidatus Uhriibacteriota</taxon>
    </lineage>
</organism>
<evidence type="ECO:0000256" key="1">
    <source>
        <dbReference type="SAM" id="SignalP"/>
    </source>
</evidence>
<protein>
    <submittedName>
        <fullName evidence="2">Uncharacterized protein</fullName>
    </submittedName>
</protein>
<reference evidence="2 3" key="1">
    <citation type="journal article" date="2016" name="Nat. Commun.">
        <title>Thousands of microbial genomes shed light on interconnected biogeochemical processes in an aquifer system.</title>
        <authorList>
            <person name="Anantharaman K."/>
            <person name="Brown C.T."/>
            <person name="Hug L.A."/>
            <person name="Sharon I."/>
            <person name="Castelle C.J."/>
            <person name="Probst A.J."/>
            <person name="Thomas B.C."/>
            <person name="Singh A."/>
            <person name="Wilkins M.J."/>
            <person name="Karaoz U."/>
            <person name="Brodie E.L."/>
            <person name="Williams K.H."/>
            <person name="Hubbard S.S."/>
            <person name="Banfield J.F."/>
        </authorList>
    </citation>
    <scope>NUCLEOTIDE SEQUENCE [LARGE SCALE GENOMIC DNA]</scope>
</reference>
<evidence type="ECO:0000313" key="3">
    <source>
        <dbReference type="Proteomes" id="UP000177885"/>
    </source>
</evidence>
<sequence>MIRGAATILLASLVLGLFPAVPVRAAEAVDPDRLVPDSWMEDAYSMTKDELGRFLRRGTLASYQTKDVYGQVKDAADIIWEASQRFSLNPQFLLALLQREQSLVEDPFPSRAQLDWAMGYAVCDDCSKQDPAIQKFRGFGPQVHYAAQRIRESYLADLARVGETVSGMGVGIPTLIDGLLVVPQNLATAVLYTYTPHLQGNQNLARLWKRWFGGGNEDGRIANYSLLRSPRGTVFLTVGDMRRGFPSRDVLRAHGFVPDEIQDVGWDVLSAYHDGPPVGFPDGTLVRSHDRPDVFLISQGERRPILSERTFLERGWTWDLILWTDERTVALEPLGEAL</sequence>
<proteinExistence type="predicted"/>
<dbReference type="AlphaFoldDB" id="A0A1F7TLJ4"/>
<gene>
    <name evidence="2" type="ORF">A2856_02235</name>
</gene>
<dbReference type="STRING" id="1802385.A2856_02235"/>
<accession>A0A1F7TLJ4</accession>
<feature type="chain" id="PRO_5009532834" evidence="1">
    <location>
        <begin position="26"/>
        <end position="338"/>
    </location>
</feature>
<comment type="caution">
    <text evidence="2">The sequence shown here is derived from an EMBL/GenBank/DDBJ whole genome shotgun (WGS) entry which is preliminary data.</text>
</comment>
<dbReference type="Proteomes" id="UP000177885">
    <property type="component" value="Unassembled WGS sequence"/>
</dbReference>
<feature type="signal peptide" evidence="1">
    <location>
        <begin position="1"/>
        <end position="25"/>
    </location>
</feature>